<accession>A0A660E4A5</accession>
<name>A0A660E4A5_9LACO</name>
<protein>
    <recommendedName>
        <fullName evidence="1">Integron-associated effector binding protein domain-containing protein</fullName>
    </recommendedName>
</protein>
<feature type="domain" description="Integron-associated effector binding protein" evidence="1">
    <location>
        <begin position="5"/>
        <end position="152"/>
    </location>
</feature>
<dbReference type="RefSeq" id="WP_165449989.1">
    <property type="nucleotide sequence ID" value="NZ_UYIG01000001.1"/>
</dbReference>
<dbReference type="Gene3D" id="3.20.80.10">
    <property type="entry name" value="Regulatory factor, effector binding domain"/>
    <property type="match status" value="1"/>
</dbReference>
<dbReference type="EMBL" id="UYIG01000001">
    <property type="protein sequence ID" value="VDG26834.1"/>
    <property type="molecule type" value="Genomic_DNA"/>
</dbReference>
<organism evidence="2 3">
    <name type="scientific">Lactiplantibacillus mudanjiangensis</name>
    <dbReference type="NCBI Taxonomy" id="1296538"/>
    <lineage>
        <taxon>Bacteria</taxon>
        <taxon>Bacillati</taxon>
        <taxon>Bacillota</taxon>
        <taxon>Bacilli</taxon>
        <taxon>Lactobacillales</taxon>
        <taxon>Lactobacillaceae</taxon>
        <taxon>Lactiplantibacillus</taxon>
    </lineage>
</organism>
<sequence length="156" mass="16740">MANYQIETKSAFAVLGLETTLTGDYFKMGQQKTAFWDQVNTAHSLAALAGVNDFEFAVNEAINGVLHYYAGRQVDPATVATTGQRLIEFPAGNYLVITATADDQMALYNALEGLAFGQILPTLTDYAYVGGPNTAVKTTTTSTGVSGEMWVPLVEK</sequence>
<evidence type="ECO:0000313" key="2">
    <source>
        <dbReference type="EMBL" id="VDG26834.1"/>
    </source>
</evidence>
<reference evidence="2 3" key="1">
    <citation type="submission" date="2018-11" db="EMBL/GenBank/DDBJ databases">
        <authorList>
            <person name="Wuyts S."/>
        </authorList>
    </citation>
    <scope>NUCLEOTIDE SEQUENCE [LARGE SCALE GENOMIC DNA]</scope>
    <source>
        <strain evidence="2">Lactobacillus mudanjiangensis AMBF249</strain>
    </source>
</reference>
<evidence type="ECO:0000259" key="1">
    <source>
        <dbReference type="Pfam" id="PF14526"/>
    </source>
</evidence>
<evidence type="ECO:0000313" key="3">
    <source>
        <dbReference type="Proteomes" id="UP000289996"/>
    </source>
</evidence>
<dbReference type="InterPro" id="IPR029441">
    <property type="entry name" value="Cass2"/>
</dbReference>
<dbReference type="InterPro" id="IPR011256">
    <property type="entry name" value="Reg_factor_effector_dom_sf"/>
</dbReference>
<proteinExistence type="predicted"/>
<dbReference type="Pfam" id="PF14526">
    <property type="entry name" value="Cass2"/>
    <property type="match status" value="1"/>
</dbReference>
<dbReference type="AlphaFoldDB" id="A0A660E4A5"/>
<keyword evidence="3" id="KW-1185">Reference proteome</keyword>
<dbReference type="Proteomes" id="UP000289996">
    <property type="component" value="Unassembled WGS sequence"/>
</dbReference>
<gene>
    <name evidence="2" type="ORF">MUDAN_MDHGFNIF_00234</name>
</gene>